<name>A0A318XQA6_9FIRM</name>
<dbReference type="GO" id="GO:0006865">
    <property type="term" value="P:amino acid transport"/>
    <property type="evidence" value="ECO:0007669"/>
    <property type="project" value="UniProtKB-KW"/>
</dbReference>
<keyword evidence="5 9" id="KW-0812">Transmembrane</keyword>
<comment type="similarity">
    <text evidence="2">Belongs to the binding-protein-dependent transport system permease family. HisMQ subfamily.</text>
</comment>
<dbReference type="PROSITE" id="PS50928">
    <property type="entry name" value="ABC_TM1"/>
    <property type="match status" value="1"/>
</dbReference>
<evidence type="ECO:0000313" key="11">
    <source>
        <dbReference type="EMBL" id="PYG89510.1"/>
    </source>
</evidence>
<feature type="transmembrane region" description="Helical" evidence="9">
    <location>
        <begin position="258"/>
        <end position="284"/>
    </location>
</feature>
<evidence type="ECO:0000256" key="4">
    <source>
        <dbReference type="ARBA" id="ARBA00022475"/>
    </source>
</evidence>
<dbReference type="SUPFAM" id="SSF161098">
    <property type="entry name" value="MetI-like"/>
    <property type="match status" value="1"/>
</dbReference>
<dbReference type="InterPro" id="IPR010065">
    <property type="entry name" value="AA_ABC_transptr_permease_3TM"/>
</dbReference>
<sequence>MNRKTTTPLWKNKKVIPIILQAAFLVVLILLAVFFISNASRGLQKIGIKLGFDFLNSTAGFSIDDRLIDYTPSDNFGRALLVGLFNTLKVGLVGIVISGILGLFIGIGRLSSNWLVKKITGGYVEIIRNTPLLIQIFILYFAVFLPFPHIERNINFKNIIFFSNRGTAIPWFTANQSSGIWLIFLLIGLAAAVVFWKVMLKKQVESGKSMHPMLWSLGVVLIAVIAAYAVTSSPPVQLSLPEINKLAFKGGYVLSSEFASILCGLFIYHSAFIAEIVRAGIMAVPKGQIEATKALGMKKGATMRLVILPQAFRVIIPSVTSQFLNLFKNSTLAIAVGYTDLFSIGNTIINQTGQSIQIMILMASIYLIVSLVISFLMNCFNNYYKLVER</sequence>
<keyword evidence="3 9" id="KW-0813">Transport</keyword>
<dbReference type="Proteomes" id="UP000248132">
    <property type="component" value="Unassembled WGS sequence"/>
</dbReference>
<keyword evidence="12" id="KW-1185">Reference proteome</keyword>
<dbReference type="GO" id="GO:0043190">
    <property type="term" value="C:ATP-binding cassette (ABC) transporter complex"/>
    <property type="evidence" value="ECO:0007669"/>
    <property type="project" value="InterPro"/>
</dbReference>
<dbReference type="OrthoDB" id="9787841at2"/>
<dbReference type="Gene3D" id="1.10.3720.10">
    <property type="entry name" value="MetI-like"/>
    <property type="match status" value="1"/>
</dbReference>
<comment type="subcellular location">
    <subcellularLocation>
        <location evidence="1 9">Cell membrane</location>
        <topology evidence="1 9">Multi-pass membrane protein</topology>
    </subcellularLocation>
</comment>
<dbReference type="InterPro" id="IPR000515">
    <property type="entry name" value="MetI-like"/>
</dbReference>
<evidence type="ECO:0000256" key="9">
    <source>
        <dbReference type="RuleBase" id="RU363032"/>
    </source>
</evidence>
<feature type="domain" description="ABC transmembrane type-1" evidence="10">
    <location>
        <begin position="84"/>
        <end position="377"/>
    </location>
</feature>
<feature type="transmembrane region" description="Helical" evidence="9">
    <location>
        <begin position="132"/>
        <end position="150"/>
    </location>
</feature>
<keyword evidence="4" id="KW-1003">Cell membrane</keyword>
<feature type="transmembrane region" description="Helical" evidence="9">
    <location>
        <begin position="212"/>
        <end position="231"/>
    </location>
</feature>
<feature type="transmembrane region" description="Helical" evidence="9">
    <location>
        <begin position="330"/>
        <end position="349"/>
    </location>
</feature>
<protein>
    <submittedName>
        <fullName evidence="11">General L-amino acid transport system permease protein</fullName>
    </submittedName>
</protein>
<dbReference type="RefSeq" id="WP_110460797.1">
    <property type="nucleotide sequence ID" value="NZ_QKMR01000003.1"/>
</dbReference>
<evidence type="ECO:0000256" key="8">
    <source>
        <dbReference type="ARBA" id="ARBA00023136"/>
    </source>
</evidence>
<dbReference type="PANTHER" id="PTHR30614">
    <property type="entry name" value="MEMBRANE COMPONENT OF AMINO ACID ABC TRANSPORTER"/>
    <property type="match status" value="1"/>
</dbReference>
<feature type="transmembrane region" description="Helical" evidence="9">
    <location>
        <begin position="356"/>
        <end position="377"/>
    </location>
</feature>
<evidence type="ECO:0000259" key="10">
    <source>
        <dbReference type="PROSITE" id="PS50928"/>
    </source>
</evidence>
<organism evidence="11 12">
    <name type="scientific">Ruminiclostridium sufflavum DSM 19573</name>
    <dbReference type="NCBI Taxonomy" id="1121337"/>
    <lineage>
        <taxon>Bacteria</taxon>
        <taxon>Bacillati</taxon>
        <taxon>Bacillota</taxon>
        <taxon>Clostridia</taxon>
        <taxon>Eubacteriales</taxon>
        <taxon>Oscillospiraceae</taxon>
        <taxon>Ruminiclostridium</taxon>
    </lineage>
</organism>
<dbReference type="InterPro" id="IPR043429">
    <property type="entry name" value="ArtM/GltK/GlnP/TcyL/YhdX-like"/>
</dbReference>
<dbReference type="CDD" id="cd06261">
    <property type="entry name" value="TM_PBP2"/>
    <property type="match status" value="1"/>
</dbReference>
<keyword evidence="8 9" id="KW-0472">Membrane</keyword>
<evidence type="ECO:0000256" key="5">
    <source>
        <dbReference type="ARBA" id="ARBA00022692"/>
    </source>
</evidence>
<keyword evidence="7 9" id="KW-1133">Transmembrane helix</keyword>
<comment type="caution">
    <text evidence="11">The sequence shown here is derived from an EMBL/GenBank/DDBJ whole genome shotgun (WGS) entry which is preliminary data.</text>
</comment>
<keyword evidence="6" id="KW-0029">Amino-acid transport</keyword>
<reference evidence="11 12" key="1">
    <citation type="submission" date="2018-06" db="EMBL/GenBank/DDBJ databases">
        <title>Genomic Encyclopedia of Type Strains, Phase I: the one thousand microbial genomes (KMG-I) project.</title>
        <authorList>
            <person name="Kyrpides N."/>
        </authorList>
    </citation>
    <scope>NUCLEOTIDE SEQUENCE [LARGE SCALE GENOMIC DNA]</scope>
    <source>
        <strain evidence="11 12">DSM 19573</strain>
    </source>
</reference>
<evidence type="ECO:0000256" key="1">
    <source>
        <dbReference type="ARBA" id="ARBA00004651"/>
    </source>
</evidence>
<evidence type="ECO:0000256" key="7">
    <source>
        <dbReference type="ARBA" id="ARBA00022989"/>
    </source>
</evidence>
<accession>A0A318XQA6</accession>
<feature type="transmembrane region" description="Helical" evidence="9">
    <location>
        <begin position="15"/>
        <end position="36"/>
    </location>
</feature>
<dbReference type="AlphaFoldDB" id="A0A318XQA6"/>
<gene>
    <name evidence="11" type="ORF">LY28_00729</name>
</gene>
<evidence type="ECO:0000256" key="3">
    <source>
        <dbReference type="ARBA" id="ARBA00022448"/>
    </source>
</evidence>
<dbReference type="NCBIfam" id="TIGR01726">
    <property type="entry name" value="HEQRo_perm_3TM"/>
    <property type="match status" value="1"/>
</dbReference>
<dbReference type="GO" id="GO:0022857">
    <property type="term" value="F:transmembrane transporter activity"/>
    <property type="evidence" value="ECO:0007669"/>
    <property type="project" value="InterPro"/>
</dbReference>
<dbReference type="EMBL" id="QKMR01000003">
    <property type="protein sequence ID" value="PYG89510.1"/>
    <property type="molecule type" value="Genomic_DNA"/>
</dbReference>
<evidence type="ECO:0000256" key="2">
    <source>
        <dbReference type="ARBA" id="ARBA00010072"/>
    </source>
</evidence>
<evidence type="ECO:0000256" key="6">
    <source>
        <dbReference type="ARBA" id="ARBA00022970"/>
    </source>
</evidence>
<evidence type="ECO:0000313" key="12">
    <source>
        <dbReference type="Proteomes" id="UP000248132"/>
    </source>
</evidence>
<feature type="transmembrane region" description="Helical" evidence="9">
    <location>
        <begin position="90"/>
        <end position="111"/>
    </location>
</feature>
<dbReference type="PANTHER" id="PTHR30614:SF37">
    <property type="entry name" value="AMINO-ACID ABC TRANSPORTER PERMEASE PROTEIN YHDX-RELATED"/>
    <property type="match status" value="1"/>
</dbReference>
<dbReference type="InterPro" id="IPR035906">
    <property type="entry name" value="MetI-like_sf"/>
</dbReference>
<feature type="transmembrane region" description="Helical" evidence="9">
    <location>
        <begin position="180"/>
        <end position="200"/>
    </location>
</feature>
<dbReference type="Pfam" id="PF00528">
    <property type="entry name" value="BPD_transp_1"/>
    <property type="match status" value="1"/>
</dbReference>
<proteinExistence type="inferred from homology"/>